<dbReference type="SUPFAM" id="SSF52540">
    <property type="entry name" value="P-loop containing nucleoside triphosphate hydrolases"/>
    <property type="match status" value="1"/>
</dbReference>
<dbReference type="PANTHER" id="PTHR32309:SF13">
    <property type="entry name" value="FERRIC ENTEROBACTIN TRANSPORT PROTEIN FEPE"/>
    <property type="match status" value="1"/>
</dbReference>
<dbReference type="PANTHER" id="PTHR32309">
    <property type="entry name" value="TYROSINE-PROTEIN KINASE"/>
    <property type="match status" value="1"/>
</dbReference>
<accession>A0ABV7UN51</accession>
<keyword evidence="11" id="KW-1133">Transmembrane helix</keyword>
<feature type="domain" description="AAA" evidence="12">
    <location>
        <begin position="440"/>
        <end position="559"/>
    </location>
</feature>
<comment type="caution">
    <text evidence="13">The sequence shown here is derived from an EMBL/GenBank/DDBJ whole genome shotgun (WGS) entry which is preliminary data.</text>
</comment>
<feature type="coiled-coil region" evidence="9">
    <location>
        <begin position="203"/>
        <end position="230"/>
    </location>
</feature>
<dbReference type="InterPro" id="IPR027417">
    <property type="entry name" value="P-loop_NTPase"/>
</dbReference>
<keyword evidence="3" id="KW-0808">Transferase</keyword>
<evidence type="ECO:0000256" key="11">
    <source>
        <dbReference type="SAM" id="Phobius"/>
    </source>
</evidence>
<evidence type="ECO:0000256" key="1">
    <source>
        <dbReference type="ARBA" id="ARBA00007316"/>
    </source>
</evidence>
<keyword evidence="14" id="KW-1185">Reference proteome</keyword>
<evidence type="ECO:0000256" key="9">
    <source>
        <dbReference type="SAM" id="Coils"/>
    </source>
</evidence>
<evidence type="ECO:0000313" key="13">
    <source>
        <dbReference type="EMBL" id="MFC3640174.1"/>
    </source>
</evidence>
<evidence type="ECO:0000256" key="10">
    <source>
        <dbReference type="SAM" id="MobiDB-lite"/>
    </source>
</evidence>
<dbReference type="EC" id="2.7.10.2" evidence="2"/>
<evidence type="ECO:0000256" key="8">
    <source>
        <dbReference type="ARBA" id="ARBA00051245"/>
    </source>
</evidence>
<evidence type="ECO:0000256" key="2">
    <source>
        <dbReference type="ARBA" id="ARBA00011903"/>
    </source>
</evidence>
<keyword evidence="11" id="KW-0472">Membrane</keyword>
<keyword evidence="6" id="KW-0067">ATP-binding</keyword>
<evidence type="ECO:0000256" key="4">
    <source>
        <dbReference type="ARBA" id="ARBA00022741"/>
    </source>
</evidence>
<feature type="transmembrane region" description="Helical" evidence="11">
    <location>
        <begin position="42"/>
        <end position="63"/>
    </location>
</feature>
<keyword evidence="9" id="KW-0175">Coiled coil</keyword>
<evidence type="ECO:0000256" key="6">
    <source>
        <dbReference type="ARBA" id="ARBA00022840"/>
    </source>
</evidence>
<evidence type="ECO:0000313" key="14">
    <source>
        <dbReference type="Proteomes" id="UP001595704"/>
    </source>
</evidence>
<dbReference type="RefSeq" id="WP_191321064.1">
    <property type="nucleotide sequence ID" value="NZ_BNCG01000039.1"/>
</dbReference>
<evidence type="ECO:0000256" key="7">
    <source>
        <dbReference type="ARBA" id="ARBA00023137"/>
    </source>
</evidence>
<feature type="transmembrane region" description="Helical" evidence="11">
    <location>
        <begin position="322"/>
        <end position="341"/>
    </location>
</feature>
<dbReference type="Pfam" id="PF13614">
    <property type="entry name" value="AAA_31"/>
    <property type="match status" value="1"/>
</dbReference>
<keyword evidence="5" id="KW-0418">Kinase</keyword>
<evidence type="ECO:0000256" key="3">
    <source>
        <dbReference type="ARBA" id="ARBA00022679"/>
    </source>
</evidence>
<dbReference type="EMBL" id="JBHRYC010000124">
    <property type="protein sequence ID" value="MFC3640174.1"/>
    <property type="molecule type" value="Genomic_DNA"/>
</dbReference>
<dbReference type="CDD" id="cd05387">
    <property type="entry name" value="BY-kinase"/>
    <property type="match status" value="1"/>
</dbReference>
<dbReference type="InterPro" id="IPR025669">
    <property type="entry name" value="AAA_dom"/>
</dbReference>
<evidence type="ECO:0000259" key="12">
    <source>
        <dbReference type="Pfam" id="PF13614"/>
    </source>
</evidence>
<dbReference type="Proteomes" id="UP001595704">
    <property type="component" value="Unassembled WGS sequence"/>
</dbReference>
<sequence>MAADRRNIPAVVPETGGREQARASGRREFLELREIGVLLRRYGPLVGCAALAGLVVGAIWALMTPAAYTATAQLVIDPKAVQLSREEAREQPGSIEAAQVESQMAVMRSDRIAELVINRLNLTKEPIFASAVRGIDSPTAATQVAIRMFAPKLDVRRQGLSYVIDVSFTAPEPALAAKIANAVADAYVDDARDARTAAARVGSEWLERRVAQLRQNMNEAALALQEFKAGRDYRIYRRQPQGQAPAQGAPGANDARADQNVRFDRNTLEELETTAQSYRKIYETALQGYAEAVQRQSNPLIETRMLSPATKPLGKSQPRTKLIMALGMLIGLLGGTGAAVLHWNLDSSLRSAAAAREALLAPCLGLLPMLWRPALRRSWLAGRSWRARLRFLLLRLISRRRSQAIALFRKWDFVRPDPFQQSMANIMTMMATLERHENVRVIGVTSVRRGEGKSTIASNLACLLAGSGFRILLIDADFRRGAISRAAGFNDNGNGLAHVLLGRAHVRDSVVTAPNSGVSLLPAEASAGATFDALLGSGAMSRCLEEALTGHDLVIVDLPSMEESPGAMAVAPLLSGVLMVVQWGSTPADVAANAVEELRDAGGRIIGSVLNKAAA</sequence>
<name>A0ABV7UN51_9HYPH</name>
<protein>
    <recommendedName>
        <fullName evidence="2">non-specific protein-tyrosine kinase</fullName>
        <ecNumber evidence="2">2.7.10.2</ecNumber>
    </recommendedName>
</protein>
<dbReference type="InterPro" id="IPR005702">
    <property type="entry name" value="Wzc-like_C"/>
</dbReference>
<feature type="transmembrane region" description="Helical" evidence="11">
    <location>
        <begin position="353"/>
        <end position="371"/>
    </location>
</feature>
<reference evidence="14" key="1">
    <citation type="journal article" date="2019" name="Int. J. Syst. Evol. Microbiol.">
        <title>The Global Catalogue of Microorganisms (GCM) 10K type strain sequencing project: providing services to taxonomists for standard genome sequencing and annotation.</title>
        <authorList>
            <consortium name="The Broad Institute Genomics Platform"/>
            <consortium name="The Broad Institute Genome Sequencing Center for Infectious Disease"/>
            <person name="Wu L."/>
            <person name="Ma J."/>
        </authorList>
    </citation>
    <scope>NUCLEOTIDE SEQUENCE [LARGE SCALE GENOMIC DNA]</scope>
    <source>
        <strain evidence="14">KCTC 42282</strain>
    </source>
</reference>
<evidence type="ECO:0000256" key="5">
    <source>
        <dbReference type="ARBA" id="ARBA00022777"/>
    </source>
</evidence>
<keyword evidence="7" id="KW-0829">Tyrosine-protein kinase</keyword>
<proteinExistence type="inferred from homology"/>
<gene>
    <name evidence="13" type="ORF">ACFONL_22835</name>
</gene>
<feature type="region of interest" description="Disordered" evidence="10">
    <location>
        <begin position="1"/>
        <end position="20"/>
    </location>
</feature>
<keyword evidence="11" id="KW-0812">Transmembrane</keyword>
<keyword evidence="4" id="KW-0547">Nucleotide-binding</keyword>
<comment type="similarity">
    <text evidence="1">Belongs to the CpsD/CapB family.</text>
</comment>
<comment type="catalytic activity">
    <reaction evidence="8">
        <text>L-tyrosyl-[protein] + ATP = O-phospho-L-tyrosyl-[protein] + ADP + H(+)</text>
        <dbReference type="Rhea" id="RHEA:10596"/>
        <dbReference type="Rhea" id="RHEA-COMP:10136"/>
        <dbReference type="Rhea" id="RHEA-COMP:20101"/>
        <dbReference type="ChEBI" id="CHEBI:15378"/>
        <dbReference type="ChEBI" id="CHEBI:30616"/>
        <dbReference type="ChEBI" id="CHEBI:46858"/>
        <dbReference type="ChEBI" id="CHEBI:61978"/>
        <dbReference type="ChEBI" id="CHEBI:456216"/>
        <dbReference type="EC" id="2.7.10.2"/>
    </reaction>
</comment>
<dbReference type="InterPro" id="IPR050445">
    <property type="entry name" value="Bact_polysacc_biosynth/exp"/>
</dbReference>
<dbReference type="Gene3D" id="3.40.50.300">
    <property type="entry name" value="P-loop containing nucleotide triphosphate hydrolases"/>
    <property type="match status" value="1"/>
</dbReference>
<organism evidence="13 14">
    <name type="scientific">Camelimonas fluminis</name>
    <dbReference type="NCBI Taxonomy" id="1576911"/>
    <lineage>
        <taxon>Bacteria</taxon>
        <taxon>Pseudomonadati</taxon>
        <taxon>Pseudomonadota</taxon>
        <taxon>Alphaproteobacteria</taxon>
        <taxon>Hyphomicrobiales</taxon>
        <taxon>Chelatococcaceae</taxon>
        <taxon>Camelimonas</taxon>
    </lineage>
</organism>